<proteinExistence type="predicted"/>
<comment type="caution">
    <text evidence="2">The sequence shown here is derived from an EMBL/GenBank/DDBJ whole genome shotgun (WGS) entry which is preliminary data.</text>
</comment>
<evidence type="ECO:0000313" key="3">
    <source>
        <dbReference type="Proteomes" id="UP001589896"/>
    </source>
</evidence>
<keyword evidence="3" id="KW-1185">Reference proteome</keyword>
<feature type="transmembrane region" description="Helical" evidence="1">
    <location>
        <begin position="101"/>
        <end position="126"/>
    </location>
</feature>
<feature type="transmembrane region" description="Helical" evidence="1">
    <location>
        <begin position="146"/>
        <end position="165"/>
    </location>
</feature>
<name>A0ABV6RH18_9GAMM</name>
<protein>
    <recommendedName>
        <fullName evidence="4">Cytochrome C oxidase subunit I</fullName>
    </recommendedName>
</protein>
<evidence type="ECO:0008006" key="4">
    <source>
        <dbReference type="Google" id="ProtNLM"/>
    </source>
</evidence>
<feature type="transmembrane region" description="Helical" evidence="1">
    <location>
        <begin position="186"/>
        <end position="205"/>
    </location>
</feature>
<dbReference type="Proteomes" id="UP001589896">
    <property type="component" value="Unassembled WGS sequence"/>
</dbReference>
<evidence type="ECO:0000256" key="1">
    <source>
        <dbReference type="SAM" id="Phobius"/>
    </source>
</evidence>
<feature type="transmembrane region" description="Helical" evidence="1">
    <location>
        <begin position="63"/>
        <end position="80"/>
    </location>
</feature>
<sequence>MSLAAMPVPLHSTGSARLLSWLAGGWSLFRRSPVRLFLLSLLPILVEAACQVVPVVGIGVSKLVTPLASAWLWVLVDNKARTGVFRPNGGAWFGRARPPSLLAVAALTASVAIFQLAVAAMIAGPAQAFALATGAMGALTLSRPELALVFASGTVPGLFLTFVAPRVVLDGRTARQALVESVERSIAYWQPVLIMSTITTVLVALVLWAPWVLLVMLPSALCVGYAMYRDVFAGPAD</sequence>
<evidence type="ECO:0000313" key="2">
    <source>
        <dbReference type="EMBL" id="MFC0676282.1"/>
    </source>
</evidence>
<keyword evidence="1" id="KW-1133">Transmembrane helix</keyword>
<reference evidence="2 3" key="1">
    <citation type="submission" date="2024-09" db="EMBL/GenBank/DDBJ databases">
        <authorList>
            <person name="Sun Q."/>
            <person name="Mori K."/>
        </authorList>
    </citation>
    <scope>NUCLEOTIDE SEQUENCE [LARGE SCALE GENOMIC DNA]</scope>
    <source>
        <strain evidence="2 3">KCTC 23076</strain>
    </source>
</reference>
<dbReference type="EMBL" id="JBHLTG010000001">
    <property type="protein sequence ID" value="MFC0676282.1"/>
    <property type="molecule type" value="Genomic_DNA"/>
</dbReference>
<gene>
    <name evidence="2" type="ORF">ACFFGH_00270</name>
</gene>
<dbReference type="RefSeq" id="WP_386663863.1">
    <property type="nucleotide sequence ID" value="NZ_JBHLTG010000001.1"/>
</dbReference>
<keyword evidence="1" id="KW-0472">Membrane</keyword>
<accession>A0ABV6RH18</accession>
<keyword evidence="1" id="KW-0812">Transmembrane</keyword>
<organism evidence="2 3">
    <name type="scientific">Lysobacter korlensis</name>
    <dbReference type="NCBI Taxonomy" id="553636"/>
    <lineage>
        <taxon>Bacteria</taxon>
        <taxon>Pseudomonadati</taxon>
        <taxon>Pseudomonadota</taxon>
        <taxon>Gammaproteobacteria</taxon>
        <taxon>Lysobacterales</taxon>
        <taxon>Lysobacteraceae</taxon>
        <taxon>Lysobacter</taxon>
    </lineage>
</organism>